<organism evidence="8 9">
    <name type="scientific">Nostoc flagelliforme CCNUN1</name>
    <dbReference type="NCBI Taxonomy" id="2038116"/>
    <lineage>
        <taxon>Bacteria</taxon>
        <taxon>Bacillati</taxon>
        <taxon>Cyanobacteriota</taxon>
        <taxon>Cyanophyceae</taxon>
        <taxon>Nostocales</taxon>
        <taxon>Nostocaceae</taxon>
        <taxon>Nostoc</taxon>
    </lineage>
</organism>
<proteinExistence type="predicted"/>
<gene>
    <name evidence="8" type="ORF">COO91_07052</name>
</gene>
<dbReference type="GO" id="GO:0005886">
    <property type="term" value="C:plasma membrane"/>
    <property type="evidence" value="ECO:0007669"/>
    <property type="project" value="UniProtKB-SubCell"/>
</dbReference>
<keyword evidence="2" id="KW-1003">Cell membrane</keyword>
<reference evidence="8 9" key="1">
    <citation type="submission" date="2017-11" db="EMBL/GenBank/DDBJ databases">
        <title>Complete genome of a free-living desiccation-tolerant cyanobacterium and its photosynthetic adaptation to extreme terrestrial habitat.</title>
        <authorList>
            <person name="Shang J."/>
        </authorList>
    </citation>
    <scope>NUCLEOTIDE SEQUENCE [LARGE SCALE GENOMIC DNA]</scope>
    <source>
        <strain evidence="8 9">CCNUN1</strain>
    </source>
</reference>
<dbReference type="PIRSF" id="PIRSF018953">
    <property type="entry name" value="UCP018953"/>
    <property type="match status" value="1"/>
</dbReference>
<evidence type="ECO:0000259" key="7">
    <source>
        <dbReference type="SMART" id="SM01204"/>
    </source>
</evidence>
<protein>
    <submittedName>
        <fullName evidence="8">Small ligand-binding sensory domain FIST</fullName>
    </submittedName>
</protein>
<evidence type="ECO:0000256" key="4">
    <source>
        <dbReference type="ARBA" id="ARBA00022989"/>
    </source>
</evidence>
<dbReference type="InterPro" id="IPR016741">
    <property type="entry name" value="UCP018953"/>
</dbReference>
<dbReference type="PANTHER" id="PTHR14939">
    <property type="entry name" value="F-BOX ONLY PROTEIN 22"/>
    <property type="match status" value="1"/>
</dbReference>
<dbReference type="EMBL" id="CP024785">
    <property type="protein sequence ID" value="AUB41014.1"/>
    <property type="molecule type" value="Genomic_DNA"/>
</dbReference>
<dbReference type="Pfam" id="PF10442">
    <property type="entry name" value="FIST_C"/>
    <property type="match status" value="1"/>
</dbReference>
<accession>A0A2K8SZY8</accession>
<dbReference type="Proteomes" id="UP000232003">
    <property type="component" value="Chromosome"/>
</dbReference>
<comment type="subcellular location">
    <subcellularLocation>
        <location evidence="1">Cell membrane</location>
        <topology evidence="1">Multi-pass membrane protein</topology>
    </subcellularLocation>
</comment>
<keyword evidence="4" id="KW-1133">Transmembrane helix</keyword>
<name>A0A2K8SZY8_9NOSO</name>
<evidence type="ECO:0000313" key="9">
    <source>
        <dbReference type="Proteomes" id="UP000232003"/>
    </source>
</evidence>
<feature type="domain" description="FIST" evidence="6">
    <location>
        <begin position="77"/>
        <end position="286"/>
    </location>
</feature>
<dbReference type="Pfam" id="PF08495">
    <property type="entry name" value="FIST"/>
    <property type="match status" value="1"/>
</dbReference>
<dbReference type="PANTHER" id="PTHR14939:SF5">
    <property type="entry name" value="F-BOX ONLY PROTEIN 22"/>
    <property type="match status" value="1"/>
</dbReference>
<evidence type="ECO:0000256" key="3">
    <source>
        <dbReference type="ARBA" id="ARBA00022692"/>
    </source>
</evidence>
<dbReference type="KEGG" id="nfl:COO91_07052"/>
<dbReference type="SMART" id="SM01204">
    <property type="entry name" value="FIST_C"/>
    <property type="match status" value="1"/>
</dbReference>
<feature type="domain" description="FIST C-domain" evidence="7">
    <location>
        <begin position="287"/>
        <end position="433"/>
    </location>
</feature>
<evidence type="ECO:0000259" key="6">
    <source>
        <dbReference type="SMART" id="SM00897"/>
    </source>
</evidence>
<keyword evidence="3" id="KW-0812">Transmembrane</keyword>
<dbReference type="AlphaFoldDB" id="A0A2K8SZY8"/>
<keyword evidence="5" id="KW-0472">Membrane</keyword>
<evidence type="ECO:0000256" key="2">
    <source>
        <dbReference type="ARBA" id="ARBA00022475"/>
    </source>
</evidence>
<evidence type="ECO:0000256" key="5">
    <source>
        <dbReference type="ARBA" id="ARBA00023136"/>
    </source>
</evidence>
<dbReference type="InterPro" id="IPR013702">
    <property type="entry name" value="FIST_domain_N"/>
</dbReference>
<keyword evidence="9" id="KW-1185">Reference proteome</keyword>
<evidence type="ECO:0000256" key="1">
    <source>
        <dbReference type="ARBA" id="ARBA00004651"/>
    </source>
</evidence>
<evidence type="ECO:0000313" key="8">
    <source>
        <dbReference type="EMBL" id="AUB41014.1"/>
    </source>
</evidence>
<dbReference type="InterPro" id="IPR019494">
    <property type="entry name" value="FIST_C"/>
</dbReference>
<sequence length="454" mass="48325">MTTPASWDGGDKRLALIFVGCNSSQNQKSKPTSPKRERSSKLMADQMQWANALSTRHSLEAAVTDVVERAVSSLTAPADLGLVFISSAFTSEYSRLLPLLAEKLSVPVLIGCSGGGVIGTTVNGEIQELEAEPAISLTLAHLPGVKVQVFHVVAEELPDLDSSPDAWVDLIGVPTSPTPQFILLSSSFASGINDLLQGLDFAYPGSVIVGGQASGGGIGGRVALFCNDTEGGECQQSLYREGTIGIALTGNIVLETIVAQGCRPIGKPLQVTKADRNIILELDEKVPLVVLRDLIASLSEHERTLAQHSLFVGVAMDEFKLALQQGDFLIRGILGVDPTAGAIAIGDRVRPGQRLQFHLRDAQASAEDLELLLQSYQHQRDSEPSAVAALIFACLGRGEGLYGKPNFDSELFRRYVSDIPVGGFFCGGEIGPVGGRTFLHAYTSAFGICRQNQL</sequence>
<dbReference type="SMART" id="SM00897">
    <property type="entry name" value="FIST"/>
    <property type="match status" value="1"/>
</dbReference>